<proteinExistence type="predicted"/>
<organism evidence="1 2">
    <name type="scientific">Bursaphelenchus okinawaensis</name>
    <dbReference type="NCBI Taxonomy" id="465554"/>
    <lineage>
        <taxon>Eukaryota</taxon>
        <taxon>Metazoa</taxon>
        <taxon>Ecdysozoa</taxon>
        <taxon>Nematoda</taxon>
        <taxon>Chromadorea</taxon>
        <taxon>Rhabditida</taxon>
        <taxon>Tylenchina</taxon>
        <taxon>Tylenchomorpha</taxon>
        <taxon>Aphelenchoidea</taxon>
        <taxon>Aphelenchoididae</taxon>
        <taxon>Bursaphelenchus</taxon>
    </lineage>
</organism>
<sequence>MVLNKNKGTEISMDDALRTYQLEYDQHTTKQYQQNYIDIQGDKQSILKYMYLQLYSIIAIIKEELEHTKEPNKENLEKIYSNLMKEVEDYRISIDEATYVQRYVDGKWILPTFTEVKNIIL</sequence>
<dbReference type="Proteomes" id="UP000614601">
    <property type="component" value="Unassembled WGS sequence"/>
</dbReference>
<protein>
    <submittedName>
        <fullName evidence="1">Uncharacterized protein</fullName>
    </submittedName>
</protein>
<name>A0A811KXY6_9BILA</name>
<dbReference type="EMBL" id="CAJFCW020000004">
    <property type="protein sequence ID" value="CAG9112836.1"/>
    <property type="molecule type" value="Genomic_DNA"/>
</dbReference>
<dbReference type="AlphaFoldDB" id="A0A811KXY6"/>
<keyword evidence="2" id="KW-1185">Reference proteome</keyword>
<gene>
    <name evidence="1" type="ORF">BOKJ2_LOCUS8598</name>
</gene>
<dbReference type="Proteomes" id="UP000783686">
    <property type="component" value="Unassembled WGS sequence"/>
</dbReference>
<dbReference type="EMBL" id="CAJFDH010000004">
    <property type="protein sequence ID" value="CAD5219746.1"/>
    <property type="molecule type" value="Genomic_DNA"/>
</dbReference>
<evidence type="ECO:0000313" key="2">
    <source>
        <dbReference type="Proteomes" id="UP000614601"/>
    </source>
</evidence>
<accession>A0A811KXY6</accession>
<comment type="caution">
    <text evidence="1">The sequence shown here is derived from an EMBL/GenBank/DDBJ whole genome shotgun (WGS) entry which is preliminary data.</text>
</comment>
<evidence type="ECO:0000313" key="1">
    <source>
        <dbReference type="EMBL" id="CAD5219746.1"/>
    </source>
</evidence>
<reference evidence="1" key="1">
    <citation type="submission" date="2020-09" db="EMBL/GenBank/DDBJ databases">
        <authorList>
            <person name="Kikuchi T."/>
        </authorList>
    </citation>
    <scope>NUCLEOTIDE SEQUENCE</scope>
    <source>
        <strain evidence="1">SH1</strain>
    </source>
</reference>